<keyword evidence="7" id="KW-0547">Nucleotide-binding</keyword>
<dbReference type="CDD" id="cd00882">
    <property type="entry name" value="Ras_like_GTPase"/>
    <property type="match status" value="1"/>
</dbReference>
<evidence type="ECO:0000256" key="9">
    <source>
        <dbReference type="ARBA" id="ARBA00022842"/>
    </source>
</evidence>
<evidence type="ECO:0000313" key="12">
    <source>
        <dbReference type="Proteomes" id="UP001595711"/>
    </source>
</evidence>
<dbReference type="Gene3D" id="3.40.50.300">
    <property type="entry name" value="P-loop containing nucleotide triphosphate hydrolases"/>
    <property type="match status" value="1"/>
</dbReference>
<keyword evidence="5" id="KW-0819">tRNA processing</keyword>
<evidence type="ECO:0000256" key="1">
    <source>
        <dbReference type="ARBA" id="ARBA00004496"/>
    </source>
</evidence>
<dbReference type="NCBIfam" id="TIGR00150">
    <property type="entry name" value="T6A_YjeE"/>
    <property type="match status" value="1"/>
</dbReference>
<organism evidence="11 12">
    <name type="scientific">Ferrovibrio xuzhouensis</name>
    <dbReference type="NCBI Taxonomy" id="1576914"/>
    <lineage>
        <taxon>Bacteria</taxon>
        <taxon>Pseudomonadati</taxon>
        <taxon>Pseudomonadota</taxon>
        <taxon>Alphaproteobacteria</taxon>
        <taxon>Rhodospirillales</taxon>
        <taxon>Rhodospirillaceae</taxon>
        <taxon>Ferrovibrio</taxon>
    </lineage>
</organism>
<proteinExistence type="inferred from homology"/>
<accession>A0ABV7VD49</accession>
<protein>
    <recommendedName>
        <fullName evidence="3">tRNA threonylcarbamoyladenosine biosynthesis protein TsaE</fullName>
    </recommendedName>
    <alternativeName>
        <fullName evidence="10">t(6)A37 threonylcarbamoyladenosine biosynthesis protein TsaE</fullName>
    </alternativeName>
</protein>
<evidence type="ECO:0000256" key="8">
    <source>
        <dbReference type="ARBA" id="ARBA00022840"/>
    </source>
</evidence>
<dbReference type="Proteomes" id="UP001595711">
    <property type="component" value="Unassembled WGS sequence"/>
</dbReference>
<evidence type="ECO:0000256" key="2">
    <source>
        <dbReference type="ARBA" id="ARBA00007599"/>
    </source>
</evidence>
<name>A0ABV7VD49_9PROT</name>
<evidence type="ECO:0000313" key="11">
    <source>
        <dbReference type="EMBL" id="MFC3674721.1"/>
    </source>
</evidence>
<keyword evidence="8" id="KW-0067">ATP-binding</keyword>
<dbReference type="Pfam" id="PF02367">
    <property type="entry name" value="TsaE"/>
    <property type="match status" value="1"/>
</dbReference>
<comment type="subcellular location">
    <subcellularLocation>
        <location evidence="1">Cytoplasm</location>
    </subcellularLocation>
</comment>
<keyword evidence="4" id="KW-0963">Cytoplasm</keyword>
<evidence type="ECO:0000256" key="10">
    <source>
        <dbReference type="ARBA" id="ARBA00032441"/>
    </source>
</evidence>
<gene>
    <name evidence="11" type="primary">tsaE</name>
    <name evidence="11" type="ORF">ACFOOQ_04145</name>
</gene>
<reference evidence="12" key="1">
    <citation type="journal article" date="2019" name="Int. J. Syst. Evol. Microbiol.">
        <title>The Global Catalogue of Microorganisms (GCM) 10K type strain sequencing project: providing services to taxonomists for standard genome sequencing and annotation.</title>
        <authorList>
            <consortium name="The Broad Institute Genomics Platform"/>
            <consortium name="The Broad Institute Genome Sequencing Center for Infectious Disease"/>
            <person name="Wu L."/>
            <person name="Ma J."/>
        </authorList>
    </citation>
    <scope>NUCLEOTIDE SEQUENCE [LARGE SCALE GENOMIC DNA]</scope>
    <source>
        <strain evidence="12">KCTC 42182</strain>
    </source>
</reference>
<keyword evidence="6" id="KW-0479">Metal-binding</keyword>
<sequence>MAVIRRFPLASEAATAALAAALAPRLKAGDALLLDGPLGAGKTSFARALIRRLAGPGTEVPSPTFNLVLTYDIDGVTLWHFDLYRIDDPRELDELGLDDALAEGISLIEWPDRLGPETPADALTLRLRPDPAGATARVAEFDGDAAWAARLQGMEIRLG</sequence>
<evidence type="ECO:0000256" key="4">
    <source>
        <dbReference type="ARBA" id="ARBA00022490"/>
    </source>
</evidence>
<evidence type="ECO:0000256" key="6">
    <source>
        <dbReference type="ARBA" id="ARBA00022723"/>
    </source>
</evidence>
<keyword evidence="12" id="KW-1185">Reference proteome</keyword>
<dbReference type="PANTHER" id="PTHR33540:SF2">
    <property type="entry name" value="TRNA THREONYLCARBAMOYLADENOSINE BIOSYNTHESIS PROTEIN TSAE"/>
    <property type="match status" value="1"/>
</dbReference>
<dbReference type="PANTHER" id="PTHR33540">
    <property type="entry name" value="TRNA THREONYLCARBAMOYLADENOSINE BIOSYNTHESIS PROTEIN TSAE"/>
    <property type="match status" value="1"/>
</dbReference>
<dbReference type="InterPro" id="IPR003442">
    <property type="entry name" value="T6A_TsaE"/>
</dbReference>
<dbReference type="RefSeq" id="WP_379722112.1">
    <property type="nucleotide sequence ID" value="NZ_JBHRYJ010000001.1"/>
</dbReference>
<dbReference type="SUPFAM" id="SSF52540">
    <property type="entry name" value="P-loop containing nucleoside triphosphate hydrolases"/>
    <property type="match status" value="1"/>
</dbReference>
<dbReference type="InterPro" id="IPR027417">
    <property type="entry name" value="P-loop_NTPase"/>
</dbReference>
<comment type="similarity">
    <text evidence="2">Belongs to the TsaE family.</text>
</comment>
<comment type="caution">
    <text evidence="11">The sequence shown here is derived from an EMBL/GenBank/DDBJ whole genome shotgun (WGS) entry which is preliminary data.</text>
</comment>
<evidence type="ECO:0000256" key="7">
    <source>
        <dbReference type="ARBA" id="ARBA00022741"/>
    </source>
</evidence>
<evidence type="ECO:0000256" key="5">
    <source>
        <dbReference type="ARBA" id="ARBA00022694"/>
    </source>
</evidence>
<evidence type="ECO:0000256" key="3">
    <source>
        <dbReference type="ARBA" id="ARBA00019010"/>
    </source>
</evidence>
<keyword evidence="9" id="KW-0460">Magnesium</keyword>
<dbReference type="EMBL" id="JBHRYJ010000001">
    <property type="protein sequence ID" value="MFC3674721.1"/>
    <property type="molecule type" value="Genomic_DNA"/>
</dbReference>